<dbReference type="InterPro" id="IPR000182">
    <property type="entry name" value="GNAT_dom"/>
</dbReference>
<feature type="domain" description="N-acetyltransferase" evidence="1">
    <location>
        <begin position="1"/>
        <end position="152"/>
    </location>
</feature>
<protein>
    <submittedName>
        <fullName evidence="2">N-acetyltransferase</fullName>
    </submittedName>
</protein>
<dbReference type="SUPFAM" id="SSF55729">
    <property type="entry name" value="Acyl-CoA N-acyltransferases (Nat)"/>
    <property type="match status" value="1"/>
</dbReference>
<dbReference type="InterPro" id="IPR016181">
    <property type="entry name" value="Acyl_CoA_acyltransferase"/>
</dbReference>
<dbReference type="PANTHER" id="PTHR43617:SF2">
    <property type="entry name" value="UPF0039 PROTEIN SLL0451"/>
    <property type="match status" value="1"/>
</dbReference>
<evidence type="ECO:0000259" key="1">
    <source>
        <dbReference type="PROSITE" id="PS51186"/>
    </source>
</evidence>
<reference evidence="2 3" key="1">
    <citation type="submission" date="2021-03" db="EMBL/GenBank/DDBJ databases">
        <title>Antimicrobial resistance genes in bacteria isolated from Japanese honey, and their potential for conferring macrolide and lincosamide resistance in the American foulbrood pathogen Paenibacillus larvae.</title>
        <authorList>
            <person name="Okamoto M."/>
            <person name="Kumagai M."/>
            <person name="Kanamori H."/>
            <person name="Takamatsu D."/>
        </authorList>
    </citation>
    <scope>NUCLEOTIDE SEQUENCE [LARGE SCALE GENOMIC DNA]</scope>
    <source>
        <strain evidence="2 3">J42TS3</strain>
    </source>
</reference>
<dbReference type="PANTHER" id="PTHR43617">
    <property type="entry name" value="L-AMINO ACID N-ACETYLTRANSFERASE"/>
    <property type="match status" value="1"/>
</dbReference>
<dbReference type="EMBL" id="BOSL01000006">
    <property type="protein sequence ID" value="GIP53264.1"/>
    <property type="molecule type" value="Genomic_DNA"/>
</dbReference>
<proteinExistence type="predicted"/>
<gene>
    <name evidence="2" type="ORF">J42TS3_22990</name>
</gene>
<name>A0ABQ4MBA5_9BACL</name>
<dbReference type="Proteomes" id="UP000679992">
    <property type="component" value="Unassembled WGS sequence"/>
</dbReference>
<keyword evidence="3" id="KW-1185">Reference proteome</keyword>
<evidence type="ECO:0000313" key="2">
    <source>
        <dbReference type="EMBL" id="GIP53264.1"/>
    </source>
</evidence>
<dbReference type="InterPro" id="IPR050276">
    <property type="entry name" value="MshD_Acetyltransferase"/>
</dbReference>
<accession>A0ABQ4MBA5</accession>
<comment type="caution">
    <text evidence="2">The sequence shown here is derived from an EMBL/GenBank/DDBJ whole genome shotgun (WGS) entry which is preliminary data.</text>
</comment>
<organism evidence="2 3">
    <name type="scientific">Paenibacillus vini</name>
    <dbReference type="NCBI Taxonomy" id="1476024"/>
    <lineage>
        <taxon>Bacteria</taxon>
        <taxon>Bacillati</taxon>
        <taxon>Bacillota</taxon>
        <taxon>Bacilli</taxon>
        <taxon>Bacillales</taxon>
        <taxon>Paenibacillaceae</taxon>
        <taxon>Paenibacillus</taxon>
    </lineage>
</organism>
<dbReference type="PROSITE" id="PS51186">
    <property type="entry name" value="GNAT"/>
    <property type="match status" value="1"/>
</dbReference>
<evidence type="ECO:0000313" key="3">
    <source>
        <dbReference type="Proteomes" id="UP000679992"/>
    </source>
</evidence>
<dbReference type="Gene3D" id="3.40.630.30">
    <property type="match status" value="1"/>
</dbReference>
<dbReference type="Pfam" id="PF13527">
    <property type="entry name" value="Acetyltransf_9"/>
    <property type="match status" value="1"/>
</dbReference>
<dbReference type="RefSeq" id="WP_213654867.1">
    <property type="nucleotide sequence ID" value="NZ_BOSL01000006.1"/>
</dbReference>
<dbReference type="CDD" id="cd04301">
    <property type="entry name" value="NAT_SF"/>
    <property type="match status" value="1"/>
</dbReference>
<sequence>MIIRTENERDLKEVFDLNFQAFGNREDESKLVERVRESEGFIPELSLVAEMNNKIVGHLLLSKAKIEDQNEEHTVIVLAPIAVKPDLQKQGIGSSLIKEGIKRCKELGYDLILLIGHPSYYPRLGFQPARKFELELKQFEVPDEVFMVCEVREGALHKIKGELKYPKAFFS</sequence>